<dbReference type="GO" id="GO:0019288">
    <property type="term" value="P:isopentenyl diphosphate biosynthetic process, methylerythritol 4-phosphate pathway"/>
    <property type="evidence" value="ECO:0007669"/>
    <property type="project" value="UniProtKB-UniRule"/>
</dbReference>
<keyword evidence="4 7" id="KW-0808">Transferase</keyword>
<keyword evidence="5 7" id="KW-0548">Nucleotidyltransferase</keyword>
<feature type="site" description="Transition state stabilizer" evidence="7">
    <location>
        <position position="7"/>
    </location>
</feature>
<dbReference type="PANTHER" id="PTHR32125">
    <property type="entry name" value="2-C-METHYL-D-ERYTHRITOL 4-PHOSPHATE CYTIDYLYLTRANSFERASE, CHLOROPLASTIC"/>
    <property type="match status" value="1"/>
</dbReference>
<dbReference type="UniPathway" id="UPA00056">
    <property type="reaction ID" value="UER00093"/>
</dbReference>
<evidence type="ECO:0000313" key="8">
    <source>
        <dbReference type="EMBL" id="QFU77805.1"/>
    </source>
</evidence>
<dbReference type="EMBL" id="CP036422">
    <property type="protein sequence ID" value="QFU77805.1"/>
    <property type="molecule type" value="Genomic_DNA"/>
</dbReference>
<evidence type="ECO:0000256" key="1">
    <source>
        <dbReference type="ARBA" id="ARBA00001282"/>
    </source>
</evidence>
<comment type="similarity">
    <text evidence="3 7">Belongs to the IspD/TarI cytidylyltransferase family. IspD subfamily.</text>
</comment>
<feature type="site" description="Positions MEP for the nucleophilic attack" evidence="7">
    <location>
        <position position="196"/>
    </location>
</feature>
<reference evidence="8 9" key="1">
    <citation type="submission" date="2019-02" db="EMBL/GenBank/DDBJ databases">
        <authorList>
            <person name="Li S.-H."/>
        </authorList>
    </citation>
    <scope>NUCLEOTIDE SEQUENCE [LARGE SCALE GENOMIC DNA]</scope>
    <source>
        <strain evidence="8 9">IMCC14385</strain>
    </source>
</reference>
<evidence type="ECO:0000256" key="4">
    <source>
        <dbReference type="ARBA" id="ARBA00022679"/>
    </source>
</evidence>
<dbReference type="Proteomes" id="UP000326287">
    <property type="component" value="Chromosome"/>
</dbReference>
<proteinExistence type="inferred from homology"/>
<comment type="function">
    <text evidence="7">Catalyzes the formation of 4-diphosphocytidyl-2-C-methyl-D-erythritol from CTP and 2-C-methyl-D-erythritol 4-phosphate (MEP).</text>
</comment>
<dbReference type="AlphaFoldDB" id="A0A5P9NQR5"/>
<dbReference type="SUPFAM" id="SSF53448">
    <property type="entry name" value="Nucleotide-diphospho-sugar transferases"/>
    <property type="match status" value="1"/>
</dbReference>
<dbReference type="GO" id="GO:0050518">
    <property type="term" value="F:2-C-methyl-D-erythritol 4-phosphate cytidylyltransferase activity"/>
    <property type="evidence" value="ECO:0007669"/>
    <property type="project" value="UniProtKB-UniRule"/>
</dbReference>
<dbReference type="InterPro" id="IPR001228">
    <property type="entry name" value="IspD"/>
</dbReference>
<protein>
    <recommendedName>
        <fullName evidence="7">2-C-methyl-D-erythritol 4-phosphate cytidylyltransferase</fullName>
        <ecNumber evidence="7">2.7.7.60</ecNumber>
    </recommendedName>
    <alternativeName>
        <fullName evidence="7">4-diphosphocytidyl-2C-methyl-D-erythritol synthase</fullName>
    </alternativeName>
    <alternativeName>
        <fullName evidence="7">MEP cytidylyltransferase</fullName>
        <shortName evidence="7">MCT</shortName>
    </alternativeName>
</protein>
<comment type="caution">
    <text evidence="7">Lacks conserved residue(s) required for the propagation of feature annotation.</text>
</comment>
<comment type="catalytic activity">
    <reaction evidence="1 7">
        <text>2-C-methyl-D-erythritol 4-phosphate + CTP + H(+) = 4-CDP-2-C-methyl-D-erythritol + diphosphate</text>
        <dbReference type="Rhea" id="RHEA:13429"/>
        <dbReference type="ChEBI" id="CHEBI:15378"/>
        <dbReference type="ChEBI" id="CHEBI:33019"/>
        <dbReference type="ChEBI" id="CHEBI:37563"/>
        <dbReference type="ChEBI" id="CHEBI:57823"/>
        <dbReference type="ChEBI" id="CHEBI:58262"/>
        <dbReference type="EC" id="2.7.7.60"/>
    </reaction>
</comment>
<evidence type="ECO:0000256" key="2">
    <source>
        <dbReference type="ARBA" id="ARBA00004787"/>
    </source>
</evidence>
<dbReference type="HAMAP" id="MF_00108">
    <property type="entry name" value="IspD"/>
    <property type="match status" value="1"/>
</dbReference>
<dbReference type="Pfam" id="PF01128">
    <property type="entry name" value="IspD"/>
    <property type="match status" value="1"/>
</dbReference>
<evidence type="ECO:0000256" key="7">
    <source>
        <dbReference type="HAMAP-Rule" id="MF_00108"/>
    </source>
</evidence>
<keyword evidence="9" id="KW-1185">Reference proteome</keyword>
<dbReference type="FunFam" id="3.90.550.10:FF:000003">
    <property type="entry name" value="2-C-methyl-D-erythritol 4-phosphate cytidylyltransferase"/>
    <property type="match status" value="1"/>
</dbReference>
<dbReference type="NCBIfam" id="TIGR00453">
    <property type="entry name" value="ispD"/>
    <property type="match status" value="1"/>
</dbReference>
<evidence type="ECO:0000256" key="5">
    <source>
        <dbReference type="ARBA" id="ARBA00022695"/>
    </source>
</evidence>
<evidence type="ECO:0000256" key="3">
    <source>
        <dbReference type="ARBA" id="ARBA00009789"/>
    </source>
</evidence>
<dbReference type="PROSITE" id="PS01295">
    <property type="entry name" value="ISPD"/>
    <property type="match status" value="1"/>
</dbReference>
<dbReference type="InterPro" id="IPR018294">
    <property type="entry name" value="ISPD_synthase_CS"/>
</dbReference>
<sequence length="219" mass="22982">MGGDTPKQYLEVAGLSLLEHSLAALLAAPSIASVTIALHPQDGRAADIPLLQDPRVHTVIGGDERADSVLAALQDLANRASTDCWVLVHDAARPGLAPGDVERLVDAVTARQRGGILAEPVVDTVKRSDSNGCVAATLDRTELWRAQTPQMFPLGELIAAMSGALKEGLTVTDEASAMELAGQPVQLVAGAAANLKVTVPADLELVAWYLDRRAKGEEE</sequence>
<feature type="site" description="Positions MEP for the nucleophilic attack" evidence="7">
    <location>
        <position position="140"/>
    </location>
</feature>
<dbReference type="KEGG" id="halc:EY643_07595"/>
<dbReference type="CDD" id="cd02516">
    <property type="entry name" value="CDP-ME_synthetase"/>
    <property type="match status" value="1"/>
</dbReference>
<evidence type="ECO:0000256" key="6">
    <source>
        <dbReference type="ARBA" id="ARBA00023229"/>
    </source>
</evidence>
<dbReference type="EC" id="2.7.7.60" evidence="7"/>
<gene>
    <name evidence="7" type="primary">ispD</name>
    <name evidence="8" type="ORF">EY643_07595</name>
</gene>
<dbReference type="Gene3D" id="3.90.550.10">
    <property type="entry name" value="Spore Coat Polysaccharide Biosynthesis Protein SpsA, Chain A"/>
    <property type="match status" value="1"/>
</dbReference>
<comment type="pathway">
    <text evidence="2 7">Isoprenoid biosynthesis; isopentenyl diphosphate biosynthesis via DXP pathway; isopentenyl diphosphate from 1-deoxy-D-xylulose 5-phosphate: step 2/6.</text>
</comment>
<name>A0A5P9NQR5_9GAMM</name>
<organism evidence="8 9">
    <name type="scientific">Halioglobus maricola</name>
    <dbReference type="NCBI Taxonomy" id="2601894"/>
    <lineage>
        <taxon>Bacteria</taxon>
        <taxon>Pseudomonadati</taxon>
        <taxon>Pseudomonadota</taxon>
        <taxon>Gammaproteobacteria</taxon>
        <taxon>Cellvibrionales</taxon>
        <taxon>Halieaceae</taxon>
        <taxon>Halioglobus</taxon>
    </lineage>
</organism>
<dbReference type="PANTHER" id="PTHR32125:SF4">
    <property type="entry name" value="2-C-METHYL-D-ERYTHRITOL 4-PHOSPHATE CYTIDYLYLTRANSFERASE, CHLOROPLASTIC"/>
    <property type="match status" value="1"/>
</dbReference>
<evidence type="ECO:0000313" key="9">
    <source>
        <dbReference type="Proteomes" id="UP000326287"/>
    </source>
</evidence>
<dbReference type="InterPro" id="IPR050088">
    <property type="entry name" value="IspD/TarI_cytidylyltransf_bact"/>
</dbReference>
<accession>A0A5P9NQR5</accession>
<dbReference type="InterPro" id="IPR034683">
    <property type="entry name" value="IspD/TarI"/>
</dbReference>
<dbReference type="InterPro" id="IPR029044">
    <property type="entry name" value="Nucleotide-diphossugar_trans"/>
</dbReference>
<keyword evidence="6 7" id="KW-0414">Isoprene biosynthesis</keyword>
<dbReference type="OrthoDB" id="9806837at2"/>